<reference evidence="1 2" key="1">
    <citation type="journal article" date="2002" name="J. Bacteriol.">
        <title>Genome sequence of Yersinia pestis KIM.</title>
        <authorList>
            <person name="Deng W."/>
            <person name="Burland V."/>
            <person name="Plunkett G.III."/>
            <person name="Boutin A."/>
            <person name="Mayhew G.F."/>
            <person name="Liss P."/>
            <person name="Perna N.T."/>
            <person name="Rose D.J."/>
            <person name="Mau B."/>
            <person name="Zhou S."/>
            <person name="Schwartz D.C."/>
            <person name="Fetherston J.D."/>
            <person name="Lindler L.E."/>
            <person name="Brubaker R.R."/>
            <person name="Plana G.V."/>
            <person name="Straley S.C."/>
            <person name="McDonough K.A."/>
            <person name="Nilles M.L."/>
            <person name="Matson J.S."/>
            <person name="Blattner F.R."/>
            <person name="Perry R.D."/>
        </authorList>
    </citation>
    <scope>NUCLEOTIDE SEQUENCE [LARGE SCALE GENOMIC DNA]</scope>
    <source>
        <strain evidence="2">KIM10+ / Biovar Mediaevalis</strain>
    </source>
</reference>
<proteinExistence type="predicted"/>
<dbReference type="HOGENOM" id="CLU_1980788_0_0_6"/>
<dbReference type="DNASU" id="1148643"/>
<evidence type="ECO:0000313" key="2">
    <source>
        <dbReference type="Proteomes" id="UP000002490"/>
    </source>
</evidence>
<dbReference type="EMBL" id="AE009952">
    <property type="protein sequence ID" value="AAM87244.1"/>
    <property type="molecule type" value="Genomic_DNA"/>
</dbReference>
<gene>
    <name evidence="1" type="ordered locus">y3696</name>
</gene>
<evidence type="ECO:0000313" key="1">
    <source>
        <dbReference type="EMBL" id="AAM87244.1"/>
    </source>
</evidence>
<organism evidence="1 2">
    <name type="scientific">Yersinia pestis</name>
    <dbReference type="NCBI Taxonomy" id="632"/>
    <lineage>
        <taxon>Bacteria</taxon>
        <taxon>Pseudomonadati</taxon>
        <taxon>Pseudomonadota</taxon>
        <taxon>Gammaproteobacteria</taxon>
        <taxon>Enterobacterales</taxon>
        <taxon>Yersiniaceae</taxon>
        <taxon>Yersinia</taxon>
    </lineage>
</organism>
<name>Q8CKD0_YERPE</name>
<dbReference type="Proteomes" id="UP000002490">
    <property type="component" value="Chromosome"/>
</dbReference>
<dbReference type="KEGG" id="ypk:y3696"/>
<sequence>MGPPFDFLLNICSCQTANCFNKSKGVFITDPKLKALLNPQPSWGFSGHNKKAATKGCFRLLTKSIEGETCRWGRSGVSHRSAPRCGQPFIHEAKNSIINNLKQPQRAAFVSKYILSKHLSDRQRNT</sequence>
<accession>Q8CKD0</accession>
<dbReference type="AlphaFoldDB" id="Q8CKD0"/>
<protein>
    <submittedName>
        <fullName evidence="1">Uncharacterized protein</fullName>
    </submittedName>
</protein>